<organism evidence="1">
    <name type="scientific">marine sediment metagenome</name>
    <dbReference type="NCBI Taxonomy" id="412755"/>
    <lineage>
        <taxon>unclassified sequences</taxon>
        <taxon>metagenomes</taxon>
        <taxon>ecological metagenomes</taxon>
    </lineage>
</organism>
<evidence type="ECO:0000313" key="1">
    <source>
        <dbReference type="EMBL" id="KKM30626.1"/>
    </source>
</evidence>
<accession>A0A0F9IL11</accession>
<reference evidence="1" key="1">
    <citation type="journal article" date="2015" name="Nature">
        <title>Complex archaea that bridge the gap between prokaryotes and eukaryotes.</title>
        <authorList>
            <person name="Spang A."/>
            <person name="Saw J.H."/>
            <person name="Jorgensen S.L."/>
            <person name="Zaremba-Niedzwiedzka K."/>
            <person name="Martijn J."/>
            <person name="Lind A.E."/>
            <person name="van Eijk R."/>
            <person name="Schleper C."/>
            <person name="Guy L."/>
            <person name="Ettema T.J."/>
        </authorList>
    </citation>
    <scope>NUCLEOTIDE SEQUENCE</scope>
</reference>
<proteinExistence type="predicted"/>
<protein>
    <submittedName>
        <fullName evidence="1">Uncharacterized protein</fullName>
    </submittedName>
</protein>
<dbReference type="AlphaFoldDB" id="A0A0F9IL11"/>
<dbReference type="EMBL" id="LAZR01012153">
    <property type="protein sequence ID" value="KKM30626.1"/>
    <property type="molecule type" value="Genomic_DNA"/>
</dbReference>
<name>A0A0F9IL11_9ZZZZ</name>
<gene>
    <name evidence="1" type="ORF">LCGC14_1566050</name>
</gene>
<comment type="caution">
    <text evidence="1">The sequence shown here is derived from an EMBL/GenBank/DDBJ whole genome shotgun (WGS) entry which is preliminary data.</text>
</comment>
<sequence length="112" mass="13268">MEKANNSRKELLLNKIAKCEISRILKNLSLPNTHKKEIFEKYKKVLPHIGSEKIYSDPEILVPLIIYLYCRLHNIVLDRYDLFENSRLTEKILDDFVLALMDINLDDFSFLK</sequence>